<gene>
    <name evidence="3" type="ORF">EDE15_3768</name>
</gene>
<feature type="signal peptide" evidence="1">
    <location>
        <begin position="1"/>
        <end position="24"/>
    </location>
</feature>
<comment type="caution">
    <text evidence="3">The sequence shown here is derived from an EMBL/GenBank/DDBJ whole genome shotgun (WGS) entry which is preliminary data.</text>
</comment>
<dbReference type="Pfam" id="PF07589">
    <property type="entry name" value="PEP-CTERM"/>
    <property type="match status" value="1"/>
</dbReference>
<feature type="domain" description="Ice-binding protein C-terminal" evidence="2">
    <location>
        <begin position="185"/>
        <end position="208"/>
    </location>
</feature>
<name>A0A3R9QCV0_9BACT</name>
<sequence length="222" mass="23476">MRSSFRSVLLVVGLVLSASCFVHADTITISFSEYATGTVGGQSFTNQLLTYSGSFTTVQLAACQVDPSFNCVEAPGEIFFELMNGLTTTFTVGGLGTFTGTGRDDVDFDYSGSLTSIAPRFGGDFDHFLVIPTTPSFLGSTCVMNFPPFYCPIYAATSGGDLILTSVGDTYSTEVLVDGVPLASSTPEPSSLTLFASGALGIFELVRRRLQGPDDDQHWGTG</sequence>
<dbReference type="PROSITE" id="PS51257">
    <property type="entry name" value="PROKAR_LIPOPROTEIN"/>
    <property type="match status" value="1"/>
</dbReference>
<evidence type="ECO:0000259" key="2">
    <source>
        <dbReference type="Pfam" id="PF07589"/>
    </source>
</evidence>
<accession>A0A3R9QCV0</accession>
<keyword evidence="4" id="KW-1185">Reference proteome</keyword>
<dbReference type="RefSeq" id="WP_125486600.1">
    <property type="nucleotide sequence ID" value="NZ_RSDW01000001.1"/>
</dbReference>
<dbReference type="OrthoDB" id="9874165at2"/>
<reference evidence="3 4" key="1">
    <citation type="submission" date="2018-12" db="EMBL/GenBank/DDBJ databases">
        <title>Sequencing of bacterial isolates from soil warming experiment in Harvard Forest, Massachusetts, USA.</title>
        <authorList>
            <person name="Deangelis K."/>
        </authorList>
    </citation>
    <scope>NUCLEOTIDE SEQUENCE [LARGE SCALE GENOMIC DNA]</scope>
    <source>
        <strain evidence="3 4">EB153</strain>
    </source>
</reference>
<evidence type="ECO:0000313" key="3">
    <source>
        <dbReference type="EMBL" id="RSL18210.1"/>
    </source>
</evidence>
<organism evidence="3 4">
    <name type="scientific">Edaphobacter aggregans</name>
    <dbReference type="NCBI Taxonomy" id="570835"/>
    <lineage>
        <taxon>Bacteria</taxon>
        <taxon>Pseudomonadati</taxon>
        <taxon>Acidobacteriota</taxon>
        <taxon>Terriglobia</taxon>
        <taxon>Terriglobales</taxon>
        <taxon>Acidobacteriaceae</taxon>
        <taxon>Edaphobacter</taxon>
    </lineage>
</organism>
<evidence type="ECO:0000313" key="4">
    <source>
        <dbReference type="Proteomes" id="UP000269669"/>
    </source>
</evidence>
<keyword evidence="1" id="KW-0732">Signal</keyword>
<evidence type="ECO:0000256" key="1">
    <source>
        <dbReference type="SAM" id="SignalP"/>
    </source>
</evidence>
<protein>
    <submittedName>
        <fullName evidence="3">Putative secreted protein with PEP-CTERM sorting signal</fullName>
    </submittedName>
</protein>
<dbReference type="InterPro" id="IPR013424">
    <property type="entry name" value="Ice-binding_C"/>
</dbReference>
<proteinExistence type="predicted"/>
<dbReference type="Proteomes" id="UP000269669">
    <property type="component" value="Unassembled WGS sequence"/>
</dbReference>
<dbReference type="AlphaFoldDB" id="A0A3R9QCV0"/>
<dbReference type="EMBL" id="RSDW01000001">
    <property type="protein sequence ID" value="RSL18210.1"/>
    <property type="molecule type" value="Genomic_DNA"/>
</dbReference>
<feature type="chain" id="PRO_5018638692" evidence="1">
    <location>
        <begin position="25"/>
        <end position="222"/>
    </location>
</feature>